<feature type="compositionally biased region" description="Polar residues" evidence="7">
    <location>
        <begin position="286"/>
        <end position="300"/>
    </location>
</feature>
<dbReference type="InterPro" id="IPR028250">
    <property type="entry name" value="DsbDN"/>
</dbReference>
<feature type="transmembrane region" description="Helical" evidence="8">
    <location>
        <begin position="444"/>
        <end position="469"/>
    </location>
</feature>
<evidence type="ECO:0000313" key="11">
    <source>
        <dbReference type="EMBL" id="XBH16435.1"/>
    </source>
</evidence>
<dbReference type="AlphaFoldDB" id="A0AAU7DFL3"/>
<dbReference type="EMBL" id="CP121196">
    <property type="protein sequence ID" value="XBH16435.1"/>
    <property type="molecule type" value="Genomic_DNA"/>
</dbReference>
<evidence type="ECO:0000256" key="4">
    <source>
        <dbReference type="ARBA" id="ARBA00022748"/>
    </source>
</evidence>
<feature type="transmembrane region" description="Helical" evidence="8">
    <location>
        <begin position="475"/>
        <end position="497"/>
    </location>
</feature>
<dbReference type="GO" id="GO:0005886">
    <property type="term" value="C:plasma membrane"/>
    <property type="evidence" value="ECO:0007669"/>
    <property type="project" value="UniProtKB-SubCell"/>
</dbReference>
<evidence type="ECO:0000256" key="9">
    <source>
        <dbReference type="SAM" id="SignalP"/>
    </source>
</evidence>
<feature type="transmembrane region" description="Helical" evidence="8">
    <location>
        <begin position="541"/>
        <end position="561"/>
    </location>
</feature>
<keyword evidence="4" id="KW-0201">Cytochrome c-type biogenesis</keyword>
<keyword evidence="6 8" id="KW-0472">Membrane</keyword>
<feature type="transmembrane region" description="Helical" evidence="8">
    <location>
        <begin position="568"/>
        <end position="587"/>
    </location>
</feature>
<sequence length="728" mass="76942">MKFSRSIIALFFLLAGLPALAASSSAALPHVHVQLISPDTQLHPGSNNAGLYFKLEPGWHVYWKNPGDAGEPPHIKWTLPQGITTGPIQFPIPKRLPLGPLMDFGYEDEVLFPIKLNVAEQAATGPAVLHAKIDWLVCRGSCIPEKTELELDRSIAQASSGSASVEPDQGIWARLANKLPASPPANLRIGFAPTPTGFRLTINTGHKENEASFFPASPDILSNPAPQTVTPTANGLTLDLKKDESLAANPKELTGLLQLSGGRAYELIALAGTPKAPKAVPIETSTSASANPYSPANTASPVVESPTPAQPAPGPGLLQAAGLAFLGGLILNLMPCVFPVLFIKGLSLVQSGGEERHKLRTHGFVYAAGILVSFWILVALLLGLRSAGSHLGWGFQFQSPIFLSLMAALLFFLGLSLAGQFEIGLTLTSAGGSLAQKQGYTGSFFTGVLAVIVATPCTAPFMGVALGYALAQSALVTFAVFTALALGLAAPYVALTLQPAWTSILPRPGAWMEVLKQAVSIPIFGTVIWLAWVVASAYGSTMLAALLVIFLLLAIAGWFLGRWPAQRWATIIASLIVVAVIVLASIAPGQLVTKAAQSAPSTAANGWQPWSAEAVIHYQSQGRPVFVDFTASWCLSCQVNERVAFGTPEVQKAFADNNVVLLRADWTRYDDSITQALNSFGRSGVPTYALYVPGEKSPRLLPEVLTPGIVNGALAQLPHSASQSAFKK</sequence>
<keyword evidence="9" id="KW-0732">Signal</keyword>
<feature type="transmembrane region" description="Helical" evidence="8">
    <location>
        <begin position="364"/>
        <end position="382"/>
    </location>
</feature>
<evidence type="ECO:0000256" key="7">
    <source>
        <dbReference type="SAM" id="MobiDB-lite"/>
    </source>
</evidence>
<feature type="transmembrane region" description="Helical" evidence="8">
    <location>
        <begin position="518"/>
        <end position="535"/>
    </location>
</feature>
<dbReference type="InterPro" id="IPR035671">
    <property type="entry name" value="DsbD_gamma"/>
</dbReference>
<feature type="domain" description="Thioredoxin" evidence="10">
    <location>
        <begin position="590"/>
        <end position="728"/>
    </location>
</feature>
<dbReference type="GO" id="GO:0045454">
    <property type="term" value="P:cell redox homeostasis"/>
    <property type="evidence" value="ECO:0007669"/>
    <property type="project" value="TreeGrafter"/>
</dbReference>
<dbReference type="PANTHER" id="PTHR32234">
    <property type="entry name" value="THIOL:DISULFIDE INTERCHANGE PROTEIN DSBD"/>
    <property type="match status" value="1"/>
</dbReference>
<evidence type="ECO:0000256" key="6">
    <source>
        <dbReference type="ARBA" id="ARBA00023136"/>
    </source>
</evidence>
<name>A0AAU7DFL3_9BACT</name>
<comment type="subcellular location">
    <subcellularLocation>
        <location evidence="1">Cell membrane</location>
        <topology evidence="1">Multi-pass membrane protein</topology>
    </subcellularLocation>
</comment>
<feature type="transmembrane region" description="Helical" evidence="8">
    <location>
        <begin position="402"/>
        <end position="423"/>
    </location>
</feature>
<evidence type="ECO:0000256" key="3">
    <source>
        <dbReference type="ARBA" id="ARBA00022692"/>
    </source>
</evidence>
<feature type="signal peptide" evidence="9">
    <location>
        <begin position="1"/>
        <end position="21"/>
    </location>
</feature>
<dbReference type="CDD" id="cd02953">
    <property type="entry name" value="DsbDgamma"/>
    <property type="match status" value="1"/>
</dbReference>
<organism evidence="11">
    <name type="scientific">Telmatobacter sp. DSM 110680</name>
    <dbReference type="NCBI Taxonomy" id="3036704"/>
    <lineage>
        <taxon>Bacteria</taxon>
        <taxon>Pseudomonadati</taxon>
        <taxon>Acidobacteriota</taxon>
        <taxon>Terriglobia</taxon>
        <taxon>Terriglobales</taxon>
        <taxon>Acidobacteriaceae</taxon>
        <taxon>Telmatobacter</taxon>
    </lineage>
</organism>
<evidence type="ECO:0000256" key="2">
    <source>
        <dbReference type="ARBA" id="ARBA00022475"/>
    </source>
</evidence>
<gene>
    <name evidence="11" type="ORF">P8935_17910</name>
</gene>
<feature type="transmembrane region" description="Helical" evidence="8">
    <location>
        <begin position="320"/>
        <end position="343"/>
    </location>
</feature>
<dbReference type="Pfam" id="PF02683">
    <property type="entry name" value="DsbD_TM"/>
    <property type="match status" value="1"/>
</dbReference>
<feature type="chain" id="PRO_5043974984" evidence="9">
    <location>
        <begin position="22"/>
        <end position="728"/>
    </location>
</feature>
<dbReference type="GO" id="GO:0017004">
    <property type="term" value="P:cytochrome complex assembly"/>
    <property type="evidence" value="ECO:0007669"/>
    <property type="project" value="UniProtKB-KW"/>
</dbReference>
<dbReference type="GO" id="GO:0015035">
    <property type="term" value="F:protein-disulfide reductase activity"/>
    <property type="evidence" value="ECO:0007669"/>
    <property type="project" value="TreeGrafter"/>
</dbReference>
<reference evidence="11" key="1">
    <citation type="submission" date="2023-03" db="EMBL/GenBank/DDBJ databases">
        <title>Edaphobacter sp.</title>
        <authorList>
            <person name="Huber K.J."/>
            <person name="Papendorf J."/>
            <person name="Pilke C."/>
            <person name="Bunk B."/>
            <person name="Sproeer C."/>
            <person name="Pester M."/>
        </authorList>
    </citation>
    <scope>NUCLEOTIDE SEQUENCE</scope>
    <source>
        <strain evidence="11">DSM 110680</strain>
    </source>
</reference>
<feature type="region of interest" description="Disordered" evidence="7">
    <location>
        <begin position="286"/>
        <end position="311"/>
    </location>
</feature>
<dbReference type="RefSeq" id="WP_348261664.1">
    <property type="nucleotide sequence ID" value="NZ_CP121196.1"/>
</dbReference>
<accession>A0AAU7DFL3</accession>
<dbReference type="SUPFAM" id="SSF52833">
    <property type="entry name" value="Thioredoxin-like"/>
    <property type="match status" value="1"/>
</dbReference>
<dbReference type="Pfam" id="PF13899">
    <property type="entry name" value="Thioredoxin_7"/>
    <property type="match status" value="1"/>
</dbReference>
<dbReference type="PANTHER" id="PTHR32234:SF3">
    <property type="entry name" value="SUPPRESSION OF COPPER SENSITIVITY PROTEIN"/>
    <property type="match status" value="1"/>
</dbReference>
<dbReference type="InterPro" id="IPR036249">
    <property type="entry name" value="Thioredoxin-like_sf"/>
</dbReference>
<evidence type="ECO:0000256" key="8">
    <source>
        <dbReference type="SAM" id="Phobius"/>
    </source>
</evidence>
<keyword evidence="2" id="KW-1003">Cell membrane</keyword>
<protein>
    <submittedName>
        <fullName evidence="11">Protein-disulfide reductase DsbD family protein</fullName>
    </submittedName>
</protein>
<evidence type="ECO:0000256" key="1">
    <source>
        <dbReference type="ARBA" id="ARBA00004651"/>
    </source>
</evidence>
<dbReference type="InterPro" id="IPR013766">
    <property type="entry name" value="Thioredoxin_domain"/>
</dbReference>
<dbReference type="Pfam" id="PF11412">
    <property type="entry name" value="DsbD_N"/>
    <property type="match status" value="1"/>
</dbReference>
<dbReference type="PROSITE" id="PS51352">
    <property type="entry name" value="THIOREDOXIN_2"/>
    <property type="match status" value="1"/>
</dbReference>
<keyword evidence="5 8" id="KW-1133">Transmembrane helix</keyword>
<evidence type="ECO:0000259" key="10">
    <source>
        <dbReference type="PROSITE" id="PS51352"/>
    </source>
</evidence>
<dbReference type="InterPro" id="IPR003834">
    <property type="entry name" value="Cyt_c_assmbl_TM_dom"/>
</dbReference>
<dbReference type="Gene3D" id="3.40.30.10">
    <property type="entry name" value="Glutaredoxin"/>
    <property type="match status" value="1"/>
</dbReference>
<evidence type="ECO:0000256" key="5">
    <source>
        <dbReference type="ARBA" id="ARBA00022989"/>
    </source>
</evidence>
<keyword evidence="3 8" id="KW-0812">Transmembrane</keyword>
<proteinExistence type="predicted"/>